<gene>
    <name evidence="1" type="ORF">GCM10017044_25890</name>
</gene>
<dbReference type="Proteomes" id="UP000630923">
    <property type="component" value="Unassembled WGS sequence"/>
</dbReference>
<comment type="caution">
    <text evidence="1">The sequence shown here is derived from an EMBL/GenBank/DDBJ whole genome shotgun (WGS) entry which is preliminary data.</text>
</comment>
<evidence type="ECO:0000313" key="2">
    <source>
        <dbReference type="Proteomes" id="UP000630923"/>
    </source>
</evidence>
<reference evidence="1" key="2">
    <citation type="submission" date="2020-09" db="EMBL/GenBank/DDBJ databases">
        <authorList>
            <person name="Sun Q."/>
            <person name="Kim S."/>
        </authorList>
    </citation>
    <scope>NUCLEOTIDE SEQUENCE</scope>
    <source>
        <strain evidence="1">KCTC 42590</strain>
    </source>
</reference>
<evidence type="ECO:0008006" key="3">
    <source>
        <dbReference type="Google" id="ProtNLM"/>
    </source>
</evidence>
<protein>
    <recommendedName>
        <fullName evidence="3">Flagellar basal-body protein FlbY</fullName>
    </recommendedName>
</protein>
<dbReference type="RefSeq" id="WP_191253597.1">
    <property type="nucleotide sequence ID" value="NZ_BNCI01000002.1"/>
</dbReference>
<sequence length="163" mass="18281">MMQTSQTSGNAGIDQTQTMSALNGHGAKLASLTRQLKDLIDRETQYLKDHQTDEAQRLHGDKHRLMAEYRDTLNKVRVNEKQLGPEDSPARKALKKITDEFRESLRDHARVILRLKAVTEGIVKTVGEEVSRKNRPVVGYGANAAFRKPAHARPTSISLNKVI</sequence>
<organism evidence="1 2">
    <name type="scientific">Kordiimonas sediminis</name>
    <dbReference type="NCBI Taxonomy" id="1735581"/>
    <lineage>
        <taxon>Bacteria</taxon>
        <taxon>Pseudomonadati</taxon>
        <taxon>Pseudomonadota</taxon>
        <taxon>Alphaproteobacteria</taxon>
        <taxon>Kordiimonadales</taxon>
        <taxon>Kordiimonadaceae</taxon>
        <taxon>Kordiimonas</taxon>
    </lineage>
</organism>
<accession>A0A919AW79</accession>
<dbReference type="EMBL" id="BNCI01000002">
    <property type="protein sequence ID" value="GHF29448.1"/>
    <property type="molecule type" value="Genomic_DNA"/>
</dbReference>
<reference evidence="1" key="1">
    <citation type="journal article" date="2014" name="Int. J. Syst. Evol. Microbiol.">
        <title>Complete genome sequence of Corynebacterium casei LMG S-19264T (=DSM 44701T), isolated from a smear-ripened cheese.</title>
        <authorList>
            <consortium name="US DOE Joint Genome Institute (JGI-PGF)"/>
            <person name="Walter F."/>
            <person name="Albersmeier A."/>
            <person name="Kalinowski J."/>
            <person name="Ruckert C."/>
        </authorList>
    </citation>
    <scope>NUCLEOTIDE SEQUENCE</scope>
    <source>
        <strain evidence="1">KCTC 42590</strain>
    </source>
</reference>
<keyword evidence="2" id="KW-1185">Reference proteome</keyword>
<name>A0A919AW79_9PROT</name>
<proteinExistence type="predicted"/>
<evidence type="ECO:0000313" key="1">
    <source>
        <dbReference type="EMBL" id="GHF29448.1"/>
    </source>
</evidence>
<dbReference type="AlphaFoldDB" id="A0A919AW79"/>